<feature type="compositionally biased region" description="Low complexity" evidence="1">
    <location>
        <begin position="9"/>
        <end position="20"/>
    </location>
</feature>
<keyword evidence="3" id="KW-1185">Reference proteome</keyword>
<evidence type="ECO:0000313" key="3">
    <source>
        <dbReference type="Proteomes" id="UP001596470"/>
    </source>
</evidence>
<protein>
    <submittedName>
        <fullName evidence="2">Uncharacterized protein</fullName>
    </submittedName>
</protein>
<comment type="caution">
    <text evidence="2">The sequence shown here is derived from an EMBL/GenBank/DDBJ whole genome shotgun (WGS) entry which is preliminary data.</text>
</comment>
<organism evidence="2 3">
    <name type="scientific">Glycomyces mayteni</name>
    <dbReference type="NCBI Taxonomy" id="543887"/>
    <lineage>
        <taxon>Bacteria</taxon>
        <taxon>Bacillati</taxon>
        <taxon>Actinomycetota</taxon>
        <taxon>Actinomycetes</taxon>
        <taxon>Glycomycetales</taxon>
        <taxon>Glycomycetaceae</taxon>
        <taxon>Glycomyces</taxon>
    </lineage>
</organism>
<dbReference type="Proteomes" id="UP001596470">
    <property type="component" value="Unassembled WGS sequence"/>
</dbReference>
<sequence>MEILRQRLQQPPRIVQQAQQHPDRLAGPLHLHVPDFVQPLLDRDQLIAETAHLGLQPILRPGRIADEIEELVLLLDQSPMLGLQLLPK</sequence>
<dbReference type="EMBL" id="JBHSYS010000006">
    <property type="protein sequence ID" value="MFC6960401.1"/>
    <property type="molecule type" value="Genomic_DNA"/>
</dbReference>
<feature type="region of interest" description="Disordered" evidence="1">
    <location>
        <begin position="1"/>
        <end position="21"/>
    </location>
</feature>
<evidence type="ECO:0000256" key="1">
    <source>
        <dbReference type="SAM" id="MobiDB-lite"/>
    </source>
</evidence>
<accession>A0ABW2DDU1</accession>
<evidence type="ECO:0000313" key="2">
    <source>
        <dbReference type="EMBL" id="MFC6960401.1"/>
    </source>
</evidence>
<dbReference type="RefSeq" id="WP_382356803.1">
    <property type="nucleotide sequence ID" value="NZ_JBHMBP010000006.1"/>
</dbReference>
<name>A0ABW2DDU1_9ACTN</name>
<proteinExistence type="predicted"/>
<reference evidence="3" key="1">
    <citation type="journal article" date="2019" name="Int. J. Syst. Evol. Microbiol.">
        <title>The Global Catalogue of Microorganisms (GCM) 10K type strain sequencing project: providing services to taxonomists for standard genome sequencing and annotation.</title>
        <authorList>
            <consortium name="The Broad Institute Genomics Platform"/>
            <consortium name="The Broad Institute Genome Sequencing Center for Infectious Disease"/>
            <person name="Wu L."/>
            <person name="Ma J."/>
        </authorList>
    </citation>
    <scope>NUCLEOTIDE SEQUENCE [LARGE SCALE GENOMIC DNA]</scope>
    <source>
        <strain evidence="3">KACC 12634</strain>
    </source>
</reference>
<gene>
    <name evidence="2" type="ORF">ACFQS3_24700</name>
</gene>